<dbReference type="EMBL" id="JAXCLW010000001">
    <property type="protein sequence ID" value="MDY0881434.1"/>
    <property type="molecule type" value="Genomic_DNA"/>
</dbReference>
<dbReference type="Proteomes" id="UP001279642">
    <property type="component" value="Unassembled WGS sequence"/>
</dbReference>
<accession>A0ABU5E5W5</accession>
<keyword evidence="2" id="KW-1185">Reference proteome</keyword>
<evidence type="ECO:0000313" key="1">
    <source>
        <dbReference type="EMBL" id="MDY0881434.1"/>
    </source>
</evidence>
<evidence type="ECO:0000313" key="2">
    <source>
        <dbReference type="Proteomes" id="UP001279642"/>
    </source>
</evidence>
<reference evidence="1 2" key="1">
    <citation type="journal article" date="2016" name="Antonie Van Leeuwenhoek">
        <title>Dongia soli sp. nov., isolated from soil from Dokdo, Korea.</title>
        <authorList>
            <person name="Kim D.U."/>
            <person name="Lee H."/>
            <person name="Kim H."/>
            <person name="Kim S.G."/>
            <person name="Ka J.O."/>
        </authorList>
    </citation>
    <scope>NUCLEOTIDE SEQUENCE [LARGE SCALE GENOMIC DNA]</scope>
    <source>
        <strain evidence="1 2">D78</strain>
    </source>
</reference>
<name>A0ABU5E5W5_9PROT</name>
<comment type="caution">
    <text evidence="1">The sequence shown here is derived from an EMBL/GenBank/DDBJ whole genome shotgun (WGS) entry which is preliminary data.</text>
</comment>
<organism evidence="1 2">
    <name type="scientific">Dongia soli</name>
    <dbReference type="NCBI Taxonomy" id="600628"/>
    <lineage>
        <taxon>Bacteria</taxon>
        <taxon>Pseudomonadati</taxon>
        <taxon>Pseudomonadota</taxon>
        <taxon>Alphaproteobacteria</taxon>
        <taxon>Rhodospirillales</taxon>
        <taxon>Dongiaceae</taxon>
        <taxon>Dongia</taxon>
    </lineage>
</organism>
<sequence>MTPHKFKIGQTVIFTPNMNHASTSRGSYQIVRLLPSETADCQYRIKSSKDGQERVVRESELS</sequence>
<gene>
    <name evidence="1" type="ORF">SMD27_01125</name>
</gene>
<dbReference type="RefSeq" id="WP_320506499.1">
    <property type="nucleotide sequence ID" value="NZ_JAXCLW010000001.1"/>
</dbReference>
<proteinExistence type="predicted"/>
<protein>
    <recommendedName>
        <fullName evidence="3">Cold-shock protein</fullName>
    </recommendedName>
</protein>
<evidence type="ECO:0008006" key="3">
    <source>
        <dbReference type="Google" id="ProtNLM"/>
    </source>
</evidence>